<evidence type="ECO:0000313" key="3">
    <source>
        <dbReference type="Proteomes" id="UP000603369"/>
    </source>
</evidence>
<dbReference type="Pfam" id="PF00107">
    <property type="entry name" value="ADH_zinc_N"/>
    <property type="match status" value="1"/>
</dbReference>
<dbReference type="InterPro" id="IPR013149">
    <property type="entry name" value="ADH-like_C"/>
</dbReference>
<dbReference type="AlphaFoldDB" id="A0A8I1HW15"/>
<dbReference type="EMBL" id="JAEHFL010000009">
    <property type="protein sequence ID" value="MBK3428265.1"/>
    <property type="molecule type" value="Genomic_DNA"/>
</dbReference>
<dbReference type="SUPFAM" id="SSF50129">
    <property type="entry name" value="GroES-like"/>
    <property type="match status" value="1"/>
</dbReference>
<dbReference type="Pfam" id="PF08240">
    <property type="entry name" value="ADH_N"/>
    <property type="match status" value="1"/>
</dbReference>
<dbReference type="InterPro" id="IPR014188">
    <property type="entry name" value="Acrylyl-CoA_reductase_AcuI"/>
</dbReference>
<comment type="caution">
    <text evidence="2">The sequence shown here is derived from an EMBL/GenBank/DDBJ whole genome shotgun (WGS) entry which is preliminary data.</text>
</comment>
<organism evidence="2 3">
    <name type="scientific">Corynebacterium tuberculostearicum</name>
    <dbReference type="NCBI Taxonomy" id="38304"/>
    <lineage>
        <taxon>Bacteria</taxon>
        <taxon>Bacillati</taxon>
        <taxon>Actinomycetota</taxon>
        <taxon>Actinomycetes</taxon>
        <taxon>Mycobacteriales</taxon>
        <taxon>Corynebacteriaceae</taxon>
        <taxon>Corynebacterium</taxon>
    </lineage>
</organism>
<protein>
    <submittedName>
        <fullName evidence="2">Oxidoreductase</fullName>
    </submittedName>
</protein>
<dbReference type="InterPro" id="IPR011032">
    <property type="entry name" value="GroES-like_sf"/>
</dbReference>
<dbReference type="NCBIfam" id="TIGR02823">
    <property type="entry name" value="oxido_YhdH"/>
    <property type="match status" value="1"/>
</dbReference>
<dbReference type="InterPro" id="IPR020843">
    <property type="entry name" value="ER"/>
</dbReference>
<dbReference type="Proteomes" id="UP000603369">
    <property type="component" value="Unassembled WGS sequence"/>
</dbReference>
<dbReference type="InterPro" id="IPR013154">
    <property type="entry name" value="ADH-like_N"/>
</dbReference>
<dbReference type="RefSeq" id="WP_179387129.1">
    <property type="nucleotide sequence ID" value="NZ_CP068156.1"/>
</dbReference>
<dbReference type="SMART" id="SM00829">
    <property type="entry name" value="PKS_ER"/>
    <property type="match status" value="1"/>
</dbReference>
<name>A0A8I1HW15_9CORY</name>
<keyword evidence="3" id="KW-1185">Reference proteome</keyword>
<feature type="domain" description="Enoyl reductase (ER)" evidence="1">
    <location>
        <begin position="10"/>
        <end position="321"/>
    </location>
</feature>
<sequence length="324" mass="33861">MVSMSTLLVTRNEDKSVTTSFEEGEFLGEGDLTVDVSYSSLNYKDAMAIAGDRGVMRTSPLVPGIDVVGTVSESSVERLPVGTLVASFGDGLGEFRHGGYTPKQRVNSQATVALPADFTAEQAAAVGTAGYTAALCVNSLRGLPDGPVLVTGATGGVGSIAVNLLSNAGYEVHAMTGRPDDYSQYLHELGAHTIVDRAEFAEAGKPLQKASYAGAVDTSGSHVLANVLARTVWGGTVASTGMAAGPDLPTTVLPFILRNVHLAGVNSVDAPLHYRQNAWQLLARKLDLSILKSLTNTIPLSDVVEESKSLLEGTHHGRTVLKIS</sequence>
<dbReference type="GO" id="GO:0043957">
    <property type="term" value="F:acryloyl-CoA reductase (NADPH) activity"/>
    <property type="evidence" value="ECO:0007669"/>
    <property type="project" value="TreeGrafter"/>
</dbReference>
<evidence type="ECO:0000259" key="1">
    <source>
        <dbReference type="SMART" id="SM00829"/>
    </source>
</evidence>
<dbReference type="Gene3D" id="3.90.180.10">
    <property type="entry name" value="Medium-chain alcohol dehydrogenases, catalytic domain"/>
    <property type="match status" value="1"/>
</dbReference>
<dbReference type="InterPro" id="IPR036291">
    <property type="entry name" value="NAD(P)-bd_dom_sf"/>
</dbReference>
<accession>A0A8I1HW15</accession>
<gene>
    <name evidence="2" type="ORF">JDP02_07020</name>
</gene>
<evidence type="ECO:0000313" key="2">
    <source>
        <dbReference type="EMBL" id="MBK3428265.1"/>
    </source>
</evidence>
<proteinExistence type="predicted"/>
<dbReference type="PANTHER" id="PTHR43677">
    <property type="entry name" value="SHORT-CHAIN DEHYDROGENASE/REDUCTASE"/>
    <property type="match status" value="1"/>
</dbReference>
<reference evidence="2 3" key="1">
    <citation type="submission" date="2020-12" db="EMBL/GenBank/DDBJ databases">
        <title>Draft genome sequence of the commensal strain Corynebacterium tuberculostearicum MFP09/CIP 102622 isolated from human skin.</title>
        <authorList>
            <person name="Boukerb A.M."/>
            <person name="Janvier X."/>
            <person name="Feuilloley M.G.J."/>
            <person name="Groboillot A."/>
        </authorList>
    </citation>
    <scope>NUCLEOTIDE SEQUENCE [LARGE SCALE GENOMIC DNA]</scope>
    <source>
        <strain evidence="2 3">CIP 102622</strain>
    </source>
</reference>
<dbReference type="PANTHER" id="PTHR43677:SF1">
    <property type="entry name" value="ACRYLYL-COA REDUCTASE ACUI-RELATED"/>
    <property type="match status" value="1"/>
</dbReference>
<dbReference type="SUPFAM" id="SSF51735">
    <property type="entry name" value="NAD(P)-binding Rossmann-fold domains"/>
    <property type="match status" value="1"/>
</dbReference>
<dbReference type="InterPro" id="IPR051397">
    <property type="entry name" value="Zn-ADH-like_protein"/>
</dbReference>
<dbReference type="GeneID" id="78321066"/>
<dbReference type="Gene3D" id="3.40.50.720">
    <property type="entry name" value="NAD(P)-binding Rossmann-like Domain"/>
    <property type="match status" value="1"/>
</dbReference>
<dbReference type="CDD" id="cd08288">
    <property type="entry name" value="MDR_yhdh"/>
    <property type="match status" value="1"/>
</dbReference>